<evidence type="ECO:0000313" key="10">
    <source>
        <dbReference type="Proteomes" id="UP001610563"/>
    </source>
</evidence>
<dbReference type="InterPro" id="IPR036812">
    <property type="entry name" value="NAD(P)_OxRdtase_dom_sf"/>
</dbReference>
<keyword evidence="4" id="KW-0560">Oxidoreductase</keyword>
<dbReference type="EC" id="1.1.1.307" evidence="2"/>
<dbReference type="PRINTS" id="PR00069">
    <property type="entry name" value="ALDKETRDTASE"/>
</dbReference>
<comment type="similarity">
    <text evidence="1">Belongs to the aldo/keto reductase family.</text>
</comment>
<evidence type="ECO:0000256" key="5">
    <source>
        <dbReference type="ARBA" id="ARBA00025065"/>
    </source>
</evidence>
<dbReference type="PANTHER" id="PTHR43827">
    <property type="entry name" value="2,5-DIKETO-D-GLUCONIC ACID REDUCTASE"/>
    <property type="match status" value="1"/>
</dbReference>
<dbReference type="InterPro" id="IPR020471">
    <property type="entry name" value="AKR"/>
</dbReference>
<gene>
    <name evidence="9" type="ORF">BJX66DRAFT_263384</name>
</gene>
<evidence type="ECO:0000256" key="3">
    <source>
        <dbReference type="ARBA" id="ARBA00022857"/>
    </source>
</evidence>
<evidence type="ECO:0000256" key="1">
    <source>
        <dbReference type="ARBA" id="ARBA00007905"/>
    </source>
</evidence>
<dbReference type="Pfam" id="PF00248">
    <property type="entry name" value="Aldo_ket_red"/>
    <property type="match status" value="1"/>
</dbReference>
<protein>
    <recommendedName>
        <fullName evidence="2">D-xylose reductase [NAD(P)H]</fullName>
        <ecNumber evidence="2">1.1.1.307</ecNumber>
    </recommendedName>
</protein>
<dbReference type="PROSITE" id="PS00062">
    <property type="entry name" value="ALDOKETO_REDUCTASE_2"/>
    <property type="match status" value="1"/>
</dbReference>
<comment type="catalytic activity">
    <reaction evidence="7">
        <text>xylitol + NAD(+) = D-xylose + NADH + H(+)</text>
        <dbReference type="Rhea" id="RHEA:27441"/>
        <dbReference type="ChEBI" id="CHEBI:15378"/>
        <dbReference type="ChEBI" id="CHEBI:17151"/>
        <dbReference type="ChEBI" id="CHEBI:53455"/>
        <dbReference type="ChEBI" id="CHEBI:57540"/>
        <dbReference type="ChEBI" id="CHEBI:57945"/>
        <dbReference type="EC" id="1.1.1.307"/>
    </reaction>
</comment>
<accession>A0ABR4FY39</accession>
<proteinExistence type="inferred from homology"/>
<reference evidence="9 10" key="1">
    <citation type="submission" date="2024-07" db="EMBL/GenBank/DDBJ databases">
        <title>Section-level genome sequencing and comparative genomics of Aspergillus sections Usti and Cavernicolus.</title>
        <authorList>
            <consortium name="Lawrence Berkeley National Laboratory"/>
            <person name="Nybo J.L."/>
            <person name="Vesth T.C."/>
            <person name="Theobald S."/>
            <person name="Frisvad J.C."/>
            <person name="Larsen T.O."/>
            <person name="Kjaerboelling I."/>
            <person name="Rothschild-Mancinelli K."/>
            <person name="Lyhne E.K."/>
            <person name="Kogle M.E."/>
            <person name="Barry K."/>
            <person name="Clum A."/>
            <person name="Na H."/>
            <person name="Ledsgaard L."/>
            <person name="Lin J."/>
            <person name="Lipzen A."/>
            <person name="Kuo A."/>
            <person name="Riley R."/>
            <person name="Mondo S."/>
            <person name="Labutti K."/>
            <person name="Haridas S."/>
            <person name="Pangalinan J."/>
            <person name="Salamov A.A."/>
            <person name="Simmons B.A."/>
            <person name="Magnuson J.K."/>
            <person name="Chen J."/>
            <person name="Drula E."/>
            <person name="Henrissat B."/>
            <person name="Wiebenga A."/>
            <person name="Lubbers R.J."/>
            <person name="Gomes A.C."/>
            <person name="Makela M.R."/>
            <person name="Stajich J."/>
            <person name="Grigoriev I.V."/>
            <person name="Mortensen U.H."/>
            <person name="De Vries R.P."/>
            <person name="Baker S.E."/>
            <person name="Andersen M.R."/>
        </authorList>
    </citation>
    <scope>NUCLEOTIDE SEQUENCE [LARGE SCALE GENOMIC DNA]</scope>
    <source>
        <strain evidence="9 10">CBS 209.92</strain>
    </source>
</reference>
<evidence type="ECO:0000256" key="4">
    <source>
        <dbReference type="ARBA" id="ARBA00023002"/>
    </source>
</evidence>
<feature type="domain" description="NADP-dependent oxidoreductase" evidence="8">
    <location>
        <begin position="23"/>
        <end position="283"/>
    </location>
</feature>
<dbReference type="CDD" id="cd19071">
    <property type="entry name" value="AKR_AKR1-5-like"/>
    <property type="match status" value="1"/>
</dbReference>
<sequence>MAPTRKVCQKSFPLNNGTHLPAVGLGTWQGSGSHVDNDNLRDSINHALRNGYRLIDTAQYYFVEAVVGEAVRASGIPREEITVVTKFWSNSHHDPAGALQKSLDDLGLDYIDIFLMHWPCASTPDNKGVLRIDESPTFVETWKMMEACVGEKCRAIGVSNFTQKTLDALLAAATIVPVVNQVELHAFNPNHRLVPYCQEKGIHVMSWSTMGGGAEHSSRLGQILTHPLFKEIAERHNCSTGVVSLSWAAQRGITVIPKSSSLARLDENIRLVTLDEDAMAVINDSHRTIAQERIADNIKAMRRVVDGRETLLGWTAQDFGWEDAEGNWLT</sequence>
<name>A0ABR4FY39_9EURO</name>
<dbReference type="SUPFAM" id="SSF51430">
    <property type="entry name" value="NAD(P)-linked oxidoreductase"/>
    <property type="match status" value="1"/>
</dbReference>
<organism evidence="9 10">
    <name type="scientific">Aspergillus keveii</name>
    <dbReference type="NCBI Taxonomy" id="714993"/>
    <lineage>
        <taxon>Eukaryota</taxon>
        <taxon>Fungi</taxon>
        <taxon>Dikarya</taxon>
        <taxon>Ascomycota</taxon>
        <taxon>Pezizomycotina</taxon>
        <taxon>Eurotiomycetes</taxon>
        <taxon>Eurotiomycetidae</taxon>
        <taxon>Eurotiales</taxon>
        <taxon>Aspergillaceae</taxon>
        <taxon>Aspergillus</taxon>
        <taxon>Aspergillus subgen. Nidulantes</taxon>
    </lineage>
</organism>
<dbReference type="InterPro" id="IPR023210">
    <property type="entry name" value="NADP_OxRdtase_dom"/>
</dbReference>
<evidence type="ECO:0000259" key="8">
    <source>
        <dbReference type="Pfam" id="PF00248"/>
    </source>
</evidence>
<evidence type="ECO:0000313" key="9">
    <source>
        <dbReference type="EMBL" id="KAL2788176.1"/>
    </source>
</evidence>
<dbReference type="Proteomes" id="UP001610563">
    <property type="component" value="Unassembled WGS sequence"/>
</dbReference>
<keyword evidence="3" id="KW-0521">NADP</keyword>
<keyword evidence="10" id="KW-1185">Reference proteome</keyword>
<comment type="catalytic activity">
    <reaction evidence="6">
        <text>xylitol + NADP(+) = D-xylose + NADPH + H(+)</text>
        <dbReference type="Rhea" id="RHEA:27445"/>
        <dbReference type="ChEBI" id="CHEBI:15378"/>
        <dbReference type="ChEBI" id="CHEBI:17151"/>
        <dbReference type="ChEBI" id="CHEBI:53455"/>
        <dbReference type="ChEBI" id="CHEBI:57783"/>
        <dbReference type="ChEBI" id="CHEBI:58349"/>
        <dbReference type="EC" id="1.1.1.307"/>
    </reaction>
</comment>
<dbReference type="InterPro" id="IPR018170">
    <property type="entry name" value="Aldo/ket_reductase_CS"/>
</dbReference>
<evidence type="ECO:0000256" key="6">
    <source>
        <dbReference type="ARBA" id="ARBA00047534"/>
    </source>
</evidence>
<evidence type="ECO:0000256" key="7">
    <source>
        <dbReference type="ARBA" id="ARBA00049485"/>
    </source>
</evidence>
<dbReference type="Gene3D" id="3.20.20.100">
    <property type="entry name" value="NADP-dependent oxidoreductase domain"/>
    <property type="match status" value="1"/>
</dbReference>
<comment type="caution">
    <text evidence="9">The sequence shown here is derived from an EMBL/GenBank/DDBJ whole genome shotgun (WGS) entry which is preliminary data.</text>
</comment>
<dbReference type="EMBL" id="JBFTWV010000083">
    <property type="protein sequence ID" value="KAL2788176.1"/>
    <property type="molecule type" value="Genomic_DNA"/>
</dbReference>
<comment type="function">
    <text evidence="5">Catalyzes the initial reaction in the xylose utilization pathway by reducing D-xylose into xylitol. Xylose is a major component of hemicelluloses such as xylan. Most fungi utilize D-xylose via three enzymatic reactions, xylose reductase (XR), xylitol dehydrogenase (XDH), and xylulokinase, to form xylulose 5-phosphate, which enters pentose phosphate pathway.</text>
</comment>
<dbReference type="PANTHER" id="PTHR43827:SF3">
    <property type="entry name" value="NADP-DEPENDENT OXIDOREDUCTASE DOMAIN-CONTAINING PROTEIN"/>
    <property type="match status" value="1"/>
</dbReference>
<dbReference type="PROSITE" id="PS00798">
    <property type="entry name" value="ALDOKETO_REDUCTASE_1"/>
    <property type="match status" value="1"/>
</dbReference>
<evidence type="ECO:0000256" key="2">
    <source>
        <dbReference type="ARBA" id="ARBA00012845"/>
    </source>
</evidence>
<dbReference type="PIRSF" id="PIRSF000097">
    <property type="entry name" value="AKR"/>
    <property type="match status" value="1"/>
</dbReference>